<protein>
    <submittedName>
        <fullName evidence="2">CDP-alcohol phosphatidyltransferase family protein</fullName>
    </submittedName>
</protein>
<reference evidence="2" key="1">
    <citation type="submission" date="2022-05" db="EMBL/GenBank/DDBJ databases">
        <title>Schlegelella sp. nov., isolated from mangrove soil.</title>
        <authorList>
            <person name="Liu Y."/>
            <person name="Ge X."/>
            <person name="Liu W."/>
        </authorList>
    </citation>
    <scope>NUCLEOTIDE SEQUENCE</scope>
    <source>
        <strain evidence="2">S2-27</strain>
    </source>
</reference>
<evidence type="ECO:0000313" key="2">
    <source>
        <dbReference type="EMBL" id="MCM5681798.1"/>
    </source>
</evidence>
<keyword evidence="1" id="KW-0812">Transmembrane</keyword>
<organism evidence="2 3">
    <name type="scientific">Caldimonas mangrovi</name>
    <dbReference type="NCBI Taxonomy" id="2944811"/>
    <lineage>
        <taxon>Bacteria</taxon>
        <taxon>Pseudomonadati</taxon>
        <taxon>Pseudomonadota</taxon>
        <taxon>Betaproteobacteria</taxon>
        <taxon>Burkholderiales</taxon>
        <taxon>Sphaerotilaceae</taxon>
        <taxon>Caldimonas</taxon>
    </lineage>
</organism>
<proteinExistence type="predicted"/>
<dbReference type="InterPro" id="IPR000462">
    <property type="entry name" value="CDP-OH_P_trans"/>
</dbReference>
<keyword evidence="3" id="KW-1185">Reference proteome</keyword>
<dbReference type="Gene3D" id="1.20.120.1760">
    <property type="match status" value="1"/>
</dbReference>
<sequence>MTLYQLKPAFQQRLRPWVGRLARHGVRANHVTLAAAALSIALGAWLALQPPGGGASGFLLVPLWMLLRMAFNAIDGMLAREHGQQTALGAYLNELCDAVSDAALYLPFAVIAPFGPWGVGAVVLAALLAEYAGVLGPLVGASRRYDGPLGKSDRALAFGALGAWVGLGGALPAWTAALMPLLAVLGLATAANRVRHGLREAAAR</sequence>
<feature type="transmembrane region" description="Helical" evidence="1">
    <location>
        <begin position="54"/>
        <end position="74"/>
    </location>
</feature>
<dbReference type="RefSeq" id="WP_251780279.1">
    <property type="nucleotide sequence ID" value="NZ_JAMKFE010000014.1"/>
</dbReference>
<dbReference type="Proteomes" id="UP001165541">
    <property type="component" value="Unassembled WGS sequence"/>
</dbReference>
<dbReference type="Pfam" id="PF01066">
    <property type="entry name" value="CDP-OH_P_transf"/>
    <property type="match status" value="1"/>
</dbReference>
<keyword evidence="1" id="KW-1133">Transmembrane helix</keyword>
<accession>A0ABT0YVG9</accession>
<name>A0ABT0YVG9_9BURK</name>
<gene>
    <name evidence="2" type="ORF">M8A51_19900</name>
</gene>
<evidence type="ECO:0000256" key="1">
    <source>
        <dbReference type="SAM" id="Phobius"/>
    </source>
</evidence>
<evidence type="ECO:0000313" key="3">
    <source>
        <dbReference type="Proteomes" id="UP001165541"/>
    </source>
</evidence>
<feature type="transmembrane region" description="Helical" evidence="1">
    <location>
        <begin position="30"/>
        <end position="48"/>
    </location>
</feature>
<keyword evidence="1" id="KW-0472">Membrane</keyword>
<dbReference type="EMBL" id="JAMKFE010000014">
    <property type="protein sequence ID" value="MCM5681798.1"/>
    <property type="molecule type" value="Genomic_DNA"/>
</dbReference>
<comment type="caution">
    <text evidence="2">The sequence shown here is derived from an EMBL/GenBank/DDBJ whole genome shotgun (WGS) entry which is preliminary data.</text>
</comment>
<dbReference type="InterPro" id="IPR043130">
    <property type="entry name" value="CDP-OH_PTrfase_TM_dom"/>
</dbReference>